<dbReference type="AlphaFoldDB" id="A0A397GRQ5"/>
<evidence type="ECO:0000313" key="1">
    <source>
        <dbReference type="EMBL" id="RHZ52959.1"/>
    </source>
</evidence>
<proteinExistence type="predicted"/>
<protein>
    <submittedName>
        <fullName evidence="1">Uncharacterized protein</fullName>
    </submittedName>
</protein>
<name>A0A397GRQ5_9GLOM</name>
<gene>
    <name evidence="1" type="ORF">Glove_454g24</name>
</gene>
<dbReference type="EMBL" id="PQFF01000397">
    <property type="protein sequence ID" value="RHZ52959.1"/>
    <property type="molecule type" value="Genomic_DNA"/>
</dbReference>
<sequence>MRHSIVHFENACVCVDTMGCGCSIESLHKLEIIAGENKNQYMELNLEFECLREITRAIIHKVIEKLTSDGSAINMNAMDFSSLQKTDEIYELLSQEVSRLQELYACQDLMMTCLN</sequence>
<comment type="caution">
    <text evidence="1">The sequence shown here is derived from an EMBL/GenBank/DDBJ whole genome shotgun (WGS) entry which is preliminary data.</text>
</comment>
<organism evidence="1 2">
    <name type="scientific">Diversispora epigaea</name>
    <dbReference type="NCBI Taxonomy" id="1348612"/>
    <lineage>
        <taxon>Eukaryota</taxon>
        <taxon>Fungi</taxon>
        <taxon>Fungi incertae sedis</taxon>
        <taxon>Mucoromycota</taxon>
        <taxon>Glomeromycotina</taxon>
        <taxon>Glomeromycetes</taxon>
        <taxon>Diversisporales</taxon>
        <taxon>Diversisporaceae</taxon>
        <taxon>Diversispora</taxon>
    </lineage>
</organism>
<reference evidence="1 2" key="1">
    <citation type="submission" date="2018-08" db="EMBL/GenBank/DDBJ databases">
        <title>Genome and evolution of the arbuscular mycorrhizal fungus Diversispora epigaea (formerly Glomus versiforme) and its bacterial endosymbionts.</title>
        <authorList>
            <person name="Sun X."/>
            <person name="Fei Z."/>
            <person name="Harrison M."/>
        </authorList>
    </citation>
    <scope>NUCLEOTIDE SEQUENCE [LARGE SCALE GENOMIC DNA]</scope>
    <source>
        <strain evidence="1 2">IT104</strain>
    </source>
</reference>
<evidence type="ECO:0000313" key="2">
    <source>
        <dbReference type="Proteomes" id="UP000266861"/>
    </source>
</evidence>
<keyword evidence="2" id="KW-1185">Reference proteome</keyword>
<dbReference type="OrthoDB" id="642895at2759"/>
<dbReference type="Proteomes" id="UP000266861">
    <property type="component" value="Unassembled WGS sequence"/>
</dbReference>
<accession>A0A397GRQ5</accession>